<sequence length="253" mass="27956">TTVSEQWVIEVVKEESYEEIEEVEEIVEDYEVSEVVACEEQIIVGEKVVSTERSISSSHDDTVVRSVSEKVLFQEGARSDAAELSRAQYETLSRAEVDARATASHGSASSTTETKKPVFDLSSLPQLGNVGINVATGAADGVIDLRTGTAETLRELPAHLRPRAWVSLHVGGWQNAPHELEGFMRLDDQSGERLMEDARDAAQGKAQESTRIDNLRLPEIVALFAQKLYGHFEEELPEELTMERLRGLGPHRG</sequence>
<reference evidence="2" key="1">
    <citation type="journal article" date="2020" name="Fungal Divers.">
        <title>Resolving the Mortierellaceae phylogeny through synthesis of multi-gene phylogenetics and phylogenomics.</title>
        <authorList>
            <person name="Vandepol N."/>
            <person name="Liber J."/>
            <person name="Desiro A."/>
            <person name="Na H."/>
            <person name="Kennedy M."/>
            <person name="Barry K."/>
            <person name="Grigoriev I.V."/>
            <person name="Miller A.N."/>
            <person name="O'Donnell K."/>
            <person name="Stajich J.E."/>
            <person name="Bonito G."/>
        </authorList>
    </citation>
    <scope>NUCLEOTIDE SEQUENCE</scope>
    <source>
        <strain evidence="2">KOD948</strain>
    </source>
</reference>
<gene>
    <name evidence="2" type="ORF">BG011_002510</name>
</gene>
<keyword evidence="3" id="KW-1185">Reference proteome</keyword>
<feature type="region of interest" description="Disordered" evidence="1">
    <location>
        <begin position="95"/>
        <end position="115"/>
    </location>
</feature>
<name>A0A9P6Q6M3_9FUNG</name>
<comment type="caution">
    <text evidence="2">The sequence shown here is derived from an EMBL/GenBank/DDBJ whole genome shotgun (WGS) entry which is preliminary data.</text>
</comment>
<feature type="non-terminal residue" evidence="2">
    <location>
        <position position="1"/>
    </location>
</feature>
<evidence type="ECO:0000313" key="3">
    <source>
        <dbReference type="Proteomes" id="UP000726737"/>
    </source>
</evidence>
<dbReference type="EMBL" id="JAAAJA010000181">
    <property type="protein sequence ID" value="KAG0259619.1"/>
    <property type="molecule type" value="Genomic_DNA"/>
</dbReference>
<protein>
    <submittedName>
        <fullName evidence="2">Uncharacterized protein</fullName>
    </submittedName>
</protein>
<dbReference type="Proteomes" id="UP000726737">
    <property type="component" value="Unassembled WGS sequence"/>
</dbReference>
<dbReference type="AlphaFoldDB" id="A0A9P6Q6M3"/>
<dbReference type="OrthoDB" id="2426118at2759"/>
<evidence type="ECO:0000313" key="2">
    <source>
        <dbReference type="EMBL" id="KAG0259619.1"/>
    </source>
</evidence>
<organism evidence="2 3">
    <name type="scientific">Mortierella polycephala</name>
    <dbReference type="NCBI Taxonomy" id="41804"/>
    <lineage>
        <taxon>Eukaryota</taxon>
        <taxon>Fungi</taxon>
        <taxon>Fungi incertae sedis</taxon>
        <taxon>Mucoromycota</taxon>
        <taxon>Mortierellomycotina</taxon>
        <taxon>Mortierellomycetes</taxon>
        <taxon>Mortierellales</taxon>
        <taxon>Mortierellaceae</taxon>
        <taxon>Mortierella</taxon>
    </lineage>
</organism>
<evidence type="ECO:0000256" key="1">
    <source>
        <dbReference type="SAM" id="MobiDB-lite"/>
    </source>
</evidence>
<proteinExistence type="predicted"/>
<accession>A0A9P6Q6M3</accession>
<feature type="compositionally biased region" description="Low complexity" evidence="1">
    <location>
        <begin position="100"/>
        <end position="112"/>
    </location>
</feature>